<evidence type="ECO:0000256" key="1">
    <source>
        <dbReference type="ARBA" id="ARBA00006484"/>
    </source>
</evidence>
<dbReference type="SUPFAM" id="SSF51735">
    <property type="entry name" value="NAD(P)-binding Rossmann-fold domains"/>
    <property type="match status" value="1"/>
</dbReference>
<dbReference type="InterPro" id="IPR002347">
    <property type="entry name" value="SDR_fam"/>
</dbReference>
<dbReference type="PANTHER" id="PTHR43008">
    <property type="entry name" value="BENZIL REDUCTASE"/>
    <property type="match status" value="1"/>
</dbReference>
<dbReference type="PRINTS" id="PR00080">
    <property type="entry name" value="SDRFAMILY"/>
</dbReference>
<dbReference type="GO" id="GO:0044281">
    <property type="term" value="P:small molecule metabolic process"/>
    <property type="evidence" value="ECO:0007669"/>
    <property type="project" value="UniProtKB-ARBA"/>
</dbReference>
<comment type="similarity">
    <text evidence="1">Belongs to the short-chain dehydrogenases/reductases (SDR) family.</text>
</comment>
<gene>
    <name evidence="4" type="ORF">GNLVRS02_ARAD1D50688g</name>
</gene>
<evidence type="ECO:0000313" key="4">
    <source>
        <dbReference type="EMBL" id="CDP39116.1"/>
    </source>
</evidence>
<dbReference type="GO" id="GO:0050085">
    <property type="term" value="F:mannitol 2-dehydrogenase (NADP+) activity"/>
    <property type="evidence" value="ECO:0007669"/>
    <property type="project" value="UniProtKB-ARBA"/>
</dbReference>
<accession>A0A060TIY5</accession>
<dbReference type="GO" id="GO:0050664">
    <property type="term" value="F:oxidoreductase activity, acting on NAD(P)H, oxygen as acceptor"/>
    <property type="evidence" value="ECO:0007669"/>
    <property type="project" value="TreeGrafter"/>
</dbReference>
<dbReference type="InterPro" id="IPR036291">
    <property type="entry name" value="NAD(P)-bd_dom_sf"/>
</dbReference>
<keyword evidence="3" id="KW-0560">Oxidoreductase</keyword>
<organism evidence="4">
    <name type="scientific">Blastobotrys adeninivorans</name>
    <name type="common">Yeast</name>
    <name type="synonym">Arxula adeninivorans</name>
    <dbReference type="NCBI Taxonomy" id="409370"/>
    <lineage>
        <taxon>Eukaryota</taxon>
        <taxon>Fungi</taxon>
        <taxon>Dikarya</taxon>
        <taxon>Ascomycota</taxon>
        <taxon>Saccharomycotina</taxon>
        <taxon>Dipodascomycetes</taxon>
        <taxon>Dipodascales</taxon>
        <taxon>Trichomonascaceae</taxon>
        <taxon>Blastobotrys</taxon>
    </lineage>
</organism>
<proteinExistence type="inferred from homology"/>
<dbReference type="InterPro" id="IPR020904">
    <property type="entry name" value="Sc_DH/Rdtase_CS"/>
</dbReference>
<dbReference type="Pfam" id="PF13561">
    <property type="entry name" value="adh_short_C2"/>
    <property type="match status" value="1"/>
</dbReference>
<dbReference type="PRINTS" id="PR00081">
    <property type="entry name" value="GDHRDH"/>
</dbReference>
<dbReference type="Gene3D" id="3.40.50.720">
    <property type="entry name" value="NAD(P)-binding Rossmann-like Domain"/>
    <property type="match status" value="1"/>
</dbReference>
<protein>
    <submittedName>
        <fullName evidence="4">ARAD1D50688p</fullName>
    </submittedName>
</protein>
<dbReference type="FunFam" id="3.40.50.720:FF:000090">
    <property type="entry name" value="NADP-dependent mannitol dehydrogenase"/>
    <property type="match status" value="1"/>
</dbReference>
<evidence type="ECO:0000256" key="2">
    <source>
        <dbReference type="ARBA" id="ARBA00022857"/>
    </source>
</evidence>
<keyword evidence="2" id="KW-0521">NADP</keyword>
<dbReference type="PANTHER" id="PTHR43008:SF13">
    <property type="entry name" value="L-XYLULOSE REDUCTASE-RELATED"/>
    <property type="match status" value="1"/>
</dbReference>
<dbReference type="AlphaFoldDB" id="A0A060TIY5"/>
<sequence length="291" mass="31372">MVHKTFSDNVSQTHYLLDSQNELPTPDPQLAPNVMDLFSLKGKVAVITGGGQGIGYAVAEAYAQAGAQVALWDVYDPVKPAMQLEQQYKVKVKSYACDVTCAKDVDLTVKQIVAEFGTIDVFVANAGVNILLGSIINDQNADNMGWKKVMDINVNGVYYCLQAVGKVMASRGPTNKGSIIITGSMSGHIINVPVHQAAYNTSKAAVIHLAKSLAVEFIDFARVNSISPGYVNSGINDHLPRETRQRWWSTVPMGREGLVRELVGAYLYLASDASTYTTAADIIVDGGWTAV</sequence>
<dbReference type="EMBL" id="HG937694">
    <property type="protein sequence ID" value="CDP39116.1"/>
    <property type="molecule type" value="Genomic_DNA"/>
</dbReference>
<evidence type="ECO:0000256" key="3">
    <source>
        <dbReference type="ARBA" id="ARBA00023002"/>
    </source>
</evidence>
<reference evidence="4" key="1">
    <citation type="submission" date="2014-02" db="EMBL/GenBank/DDBJ databases">
        <authorList>
            <person name="Genoscope - CEA"/>
        </authorList>
    </citation>
    <scope>NUCLEOTIDE SEQUENCE</scope>
    <source>
        <strain evidence="4">LS3</strain>
    </source>
</reference>
<name>A0A060TIY5_BLAAD</name>
<dbReference type="GO" id="GO:0005975">
    <property type="term" value="P:carbohydrate metabolic process"/>
    <property type="evidence" value="ECO:0007669"/>
    <property type="project" value="UniProtKB-ARBA"/>
</dbReference>
<reference evidence="4" key="2">
    <citation type="submission" date="2014-06" db="EMBL/GenBank/DDBJ databases">
        <title>The complete genome of Blastobotrys (Arxula) adeninivorans LS3 - a yeast of biotechnological interest.</title>
        <authorList>
            <person name="Kunze G."/>
            <person name="Gaillardin C."/>
            <person name="Czernicka M."/>
            <person name="Durrens P."/>
            <person name="Martin T."/>
            <person name="Boer E."/>
            <person name="Gabaldon T."/>
            <person name="Cruz J."/>
            <person name="Talla E."/>
            <person name="Marck C."/>
            <person name="Goffeau A."/>
            <person name="Barbe V."/>
            <person name="Baret P."/>
            <person name="Baronian K."/>
            <person name="Beier S."/>
            <person name="Bleykasten C."/>
            <person name="Bode R."/>
            <person name="Casaregola S."/>
            <person name="Despons L."/>
            <person name="Fairhead C."/>
            <person name="Giersberg M."/>
            <person name="Gierski P."/>
            <person name="Hahnel U."/>
            <person name="Hartmann A."/>
            <person name="Jankowska D."/>
            <person name="Jubin C."/>
            <person name="Jung P."/>
            <person name="Lafontaine I."/>
            <person name="Leh-Louis V."/>
            <person name="Lemaire M."/>
            <person name="Marcet-Houben M."/>
            <person name="Mascher M."/>
            <person name="Morel G."/>
            <person name="Richard G.-F."/>
            <person name="Riechen J."/>
            <person name="Sacerdot C."/>
            <person name="Sarkar A."/>
            <person name="Savel G."/>
            <person name="Schacherer J."/>
            <person name="Sherman D."/>
            <person name="Straub M.-L."/>
            <person name="Stein N."/>
            <person name="Thierry A."/>
            <person name="Trautwein-Schult A."/>
            <person name="Westhof E."/>
            <person name="Worch S."/>
            <person name="Dujon B."/>
            <person name="Souciet J.-L."/>
            <person name="Wincker P."/>
            <person name="Scholz U."/>
            <person name="Neuveglise N."/>
        </authorList>
    </citation>
    <scope>NUCLEOTIDE SEQUENCE</scope>
    <source>
        <strain evidence="4">LS3</strain>
    </source>
</reference>
<dbReference type="PhylomeDB" id="A0A060TIY5"/>
<dbReference type="PROSITE" id="PS00061">
    <property type="entry name" value="ADH_SHORT"/>
    <property type="match status" value="1"/>
</dbReference>